<gene>
    <name evidence="1" type="ORF">SU60_09615</name>
</gene>
<reference evidence="1 2" key="1">
    <citation type="submission" date="2015-01" db="EMBL/GenBank/DDBJ databases">
        <title>Draft genome of Vibrio mytili type strain CAIM 528.</title>
        <authorList>
            <person name="Gonzalez-Castillo A."/>
            <person name="Gomez-Gil B."/>
            <person name="Enciso-Ibarra J."/>
        </authorList>
    </citation>
    <scope>NUCLEOTIDE SEQUENCE [LARGE SCALE GENOMIC DNA]</scope>
    <source>
        <strain evidence="1 2">CAIM 528</strain>
    </source>
</reference>
<protein>
    <submittedName>
        <fullName evidence="1">Uncharacterized protein</fullName>
    </submittedName>
</protein>
<keyword evidence="2" id="KW-1185">Reference proteome</keyword>
<name>A0A0C3HS51_9VIBR</name>
<proteinExistence type="predicted"/>
<dbReference type="STRING" id="50718.SU60_09615"/>
<accession>A0A0C3HS51</accession>
<organism evidence="1 2">
    <name type="scientific">Vibrio mytili</name>
    <dbReference type="NCBI Taxonomy" id="50718"/>
    <lineage>
        <taxon>Bacteria</taxon>
        <taxon>Pseudomonadati</taxon>
        <taxon>Pseudomonadota</taxon>
        <taxon>Gammaproteobacteria</taxon>
        <taxon>Vibrionales</taxon>
        <taxon>Vibrionaceae</taxon>
        <taxon>Vibrio</taxon>
    </lineage>
</organism>
<comment type="caution">
    <text evidence="1">The sequence shown here is derived from an EMBL/GenBank/DDBJ whole genome shotgun (WGS) entry which is preliminary data.</text>
</comment>
<dbReference type="Proteomes" id="UP000031977">
    <property type="component" value="Unassembled WGS sequence"/>
</dbReference>
<sequence length="182" mass="21345">MLNHEVERQLFGKYYIYQNLGSWFVECFLPSDLAERFDHTDEIYELNLQGNEGKSRKHREDAALLAHLLRWWTSRGNPIETWNQKDNHLVEFLASTTGRAYETITDILKTVKPNPKPKIPEEYENLDVFSSQIYSANPACQPTKEQVRNYKLVKNDNDVKKLESLLSNIPNNYKGNFTNFFP</sequence>
<dbReference type="AlphaFoldDB" id="A0A0C3HS51"/>
<evidence type="ECO:0000313" key="2">
    <source>
        <dbReference type="Proteomes" id="UP000031977"/>
    </source>
</evidence>
<evidence type="ECO:0000313" key="1">
    <source>
        <dbReference type="EMBL" id="KIN11016.1"/>
    </source>
</evidence>
<dbReference type="EMBL" id="JXOK01000036">
    <property type="protein sequence ID" value="KIN11016.1"/>
    <property type="molecule type" value="Genomic_DNA"/>
</dbReference>